<accession>A0ABT4WFX3</accession>
<feature type="transmembrane region" description="Helical" evidence="1">
    <location>
        <begin position="35"/>
        <end position="52"/>
    </location>
</feature>
<name>A0ABT4WFX3_9FLAO</name>
<organism evidence="2 3">
    <name type="scientific">Flavobacterium azizsancarii</name>
    <dbReference type="NCBI Taxonomy" id="2961580"/>
    <lineage>
        <taxon>Bacteria</taxon>
        <taxon>Pseudomonadati</taxon>
        <taxon>Bacteroidota</taxon>
        <taxon>Flavobacteriia</taxon>
        <taxon>Flavobacteriales</taxon>
        <taxon>Flavobacteriaceae</taxon>
        <taxon>Flavobacterium</taxon>
    </lineage>
</organism>
<evidence type="ECO:0000313" key="3">
    <source>
        <dbReference type="Proteomes" id="UP001212170"/>
    </source>
</evidence>
<reference evidence="2 3" key="1">
    <citation type="journal article" date="2023" name="Chemosphere">
        <title>Whole genome analysis of Flavobacterium aziz-sancarii sp. nov., isolated from Ardley Island (Antarctica), revealed a rich resistome and bioremediation potential.</title>
        <authorList>
            <person name="Otur C."/>
            <person name="Okay S."/>
            <person name="Kurt-Kizildogan A."/>
        </authorList>
    </citation>
    <scope>NUCLEOTIDE SEQUENCE [LARGE SCALE GENOMIC DNA]</scope>
    <source>
        <strain evidence="2 3">AC</strain>
    </source>
</reference>
<protein>
    <submittedName>
        <fullName evidence="2">Uncharacterized protein</fullName>
    </submittedName>
</protein>
<dbReference type="Proteomes" id="UP001212170">
    <property type="component" value="Unassembled WGS sequence"/>
</dbReference>
<evidence type="ECO:0000313" key="2">
    <source>
        <dbReference type="EMBL" id="MDA6071461.1"/>
    </source>
</evidence>
<keyword evidence="1" id="KW-0812">Transmembrane</keyword>
<keyword evidence="1" id="KW-1133">Transmembrane helix</keyword>
<keyword evidence="3" id="KW-1185">Reference proteome</keyword>
<sequence length="56" mass="6524">MKFFIFKYSMAIISCLYLAYFFYKPDHTGNLIKTATSLVLALSISVCMYNQIKSRK</sequence>
<evidence type="ECO:0000256" key="1">
    <source>
        <dbReference type="SAM" id="Phobius"/>
    </source>
</evidence>
<gene>
    <name evidence="2" type="ORF">NJT12_17715</name>
</gene>
<proteinExistence type="predicted"/>
<dbReference type="RefSeq" id="WP_271337262.1">
    <property type="nucleotide sequence ID" value="NZ_JAMZNK010000035.1"/>
</dbReference>
<feature type="transmembrane region" description="Helical" evidence="1">
    <location>
        <begin position="5"/>
        <end position="23"/>
    </location>
</feature>
<comment type="caution">
    <text evidence="2">The sequence shown here is derived from an EMBL/GenBank/DDBJ whole genome shotgun (WGS) entry which is preliminary data.</text>
</comment>
<keyword evidence="1" id="KW-0472">Membrane</keyword>
<dbReference type="EMBL" id="JAMZNK010000035">
    <property type="protein sequence ID" value="MDA6071461.1"/>
    <property type="molecule type" value="Genomic_DNA"/>
</dbReference>